<evidence type="ECO:0000313" key="2">
    <source>
        <dbReference type="Proteomes" id="UP001145742"/>
    </source>
</evidence>
<dbReference type="Proteomes" id="UP001145742">
    <property type="component" value="Unassembled WGS sequence"/>
</dbReference>
<accession>A0ABQ9DPT8</accession>
<proteinExistence type="predicted"/>
<protein>
    <submittedName>
        <fullName evidence="1">Uncharacterized protein</fullName>
    </submittedName>
</protein>
<reference evidence="1" key="1">
    <citation type="submission" date="2019-10" db="EMBL/GenBank/DDBJ databases">
        <authorList>
            <person name="Soares A.E.R."/>
            <person name="Aleixo A."/>
            <person name="Schneider P."/>
            <person name="Miyaki C.Y."/>
            <person name="Schneider M.P."/>
            <person name="Mello C."/>
            <person name="Vasconcelos A.T.R."/>
        </authorList>
    </citation>
    <scope>NUCLEOTIDE SEQUENCE</scope>
    <source>
        <tissue evidence="1">Muscle</tissue>
    </source>
</reference>
<organism evidence="1 2">
    <name type="scientific">Willisornis vidua</name>
    <name type="common">Xingu scale-backed antbird</name>
    <dbReference type="NCBI Taxonomy" id="1566151"/>
    <lineage>
        <taxon>Eukaryota</taxon>
        <taxon>Metazoa</taxon>
        <taxon>Chordata</taxon>
        <taxon>Craniata</taxon>
        <taxon>Vertebrata</taxon>
        <taxon>Euteleostomi</taxon>
        <taxon>Archelosauria</taxon>
        <taxon>Archosauria</taxon>
        <taxon>Dinosauria</taxon>
        <taxon>Saurischia</taxon>
        <taxon>Theropoda</taxon>
        <taxon>Coelurosauria</taxon>
        <taxon>Aves</taxon>
        <taxon>Neognathae</taxon>
        <taxon>Neoaves</taxon>
        <taxon>Telluraves</taxon>
        <taxon>Australaves</taxon>
        <taxon>Passeriformes</taxon>
        <taxon>Thamnophilidae</taxon>
        <taxon>Willisornis</taxon>
    </lineage>
</organism>
<evidence type="ECO:0000313" key="1">
    <source>
        <dbReference type="EMBL" id="KAJ7423643.1"/>
    </source>
</evidence>
<comment type="caution">
    <text evidence="1">The sequence shown here is derived from an EMBL/GenBank/DDBJ whole genome shotgun (WGS) entry which is preliminary data.</text>
</comment>
<gene>
    <name evidence="1" type="ORF">WISP_33061</name>
</gene>
<sequence>MQILPRACSSMGFPQGHSFLQVFTCFCVGLQVDAFSFTARVIRSQLTLKVCRICCSSWISANLWGLMDSSKNSQRAADVIVKPLSVISECSWESEEVPAEWKLANLS</sequence>
<dbReference type="EMBL" id="WHWB01032789">
    <property type="protein sequence ID" value="KAJ7423643.1"/>
    <property type="molecule type" value="Genomic_DNA"/>
</dbReference>
<name>A0ABQ9DPT8_9PASS</name>
<keyword evidence="2" id="KW-1185">Reference proteome</keyword>